<protein>
    <submittedName>
        <fullName evidence="3">EAL domain-containing protein</fullName>
    </submittedName>
</protein>
<keyword evidence="1" id="KW-0812">Transmembrane</keyword>
<feature type="domain" description="EAL" evidence="2">
    <location>
        <begin position="380"/>
        <end position="632"/>
    </location>
</feature>
<name>A0A9D2BAV5_9FIRM</name>
<dbReference type="SMART" id="SM00052">
    <property type="entry name" value="EAL"/>
    <property type="match status" value="1"/>
</dbReference>
<feature type="transmembrane region" description="Helical" evidence="1">
    <location>
        <begin position="66"/>
        <end position="84"/>
    </location>
</feature>
<evidence type="ECO:0000259" key="2">
    <source>
        <dbReference type="PROSITE" id="PS50883"/>
    </source>
</evidence>
<dbReference type="Proteomes" id="UP000886721">
    <property type="component" value="Unassembled WGS sequence"/>
</dbReference>
<feature type="transmembrane region" description="Helical" evidence="1">
    <location>
        <begin position="6"/>
        <end position="23"/>
    </location>
</feature>
<feature type="transmembrane region" description="Helical" evidence="1">
    <location>
        <begin position="35"/>
        <end position="54"/>
    </location>
</feature>
<feature type="transmembrane region" description="Helical" evidence="1">
    <location>
        <begin position="104"/>
        <end position="121"/>
    </location>
</feature>
<dbReference type="AlphaFoldDB" id="A0A9D2BAV5"/>
<evidence type="ECO:0000313" key="4">
    <source>
        <dbReference type="Proteomes" id="UP000886721"/>
    </source>
</evidence>
<evidence type="ECO:0000313" key="3">
    <source>
        <dbReference type="EMBL" id="HIX68667.1"/>
    </source>
</evidence>
<dbReference type="CDD" id="cd01948">
    <property type="entry name" value="EAL"/>
    <property type="match status" value="1"/>
</dbReference>
<dbReference type="GO" id="GO:0071111">
    <property type="term" value="F:cyclic-guanylate-specific phosphodiesterase activity"/>
    <property type="evidence" value="ECO:0007669"/>
    <property type="project" value="InterPro"/>
</dbReference>
<dbReference type="SUPFAM" id="SSF141868">
    <property type="entry name" value="EAL domain-like"/>
    <property type="match status" value="1"/>
</dbReference>
<dbReference type="PANTHER" id="PTHR33121:SF70">
    <property type="entry name" value="SIGNALING PROTEIN YKOW"/>
    <property type="match status" value="1"/>
</dbReference>
<dbReference type="PANTHER" id="PTHR33121">
    <property type="entry name" value="CYCLIC DI-GMP PHOSPHODIESTERASE PDEF"/>
    <property type="match status" value="1"/>
</dbReference>
<sequence length="632" mass="73776">MNWNDYFLWAALILFIELFFHFLRQRTLWDKNSKVFIIIVVLGILHCLLGIALTRLQMFQLEKNNQIILVLAALIYLINITLPFELLRFTLTMCHDYERQEKQITLAGFAAWVFGAILVIADTQTTIISFADQGLLRAGTFFEIYSVSLMIYFILNFCFALKCWKRIGKEETKALLEANAIAVLGLFVQQFLHIQLFLGFAMAIASLVLYILLKNPYAYIDEETNVFNANYFRVWMRDRENHWKGSLLVVDFHNLEYAGYIYIGQTEKKLIVEIAEQLNKLGGHLPMFYVSSNRFVYCSQDSSELTELTKKITYWLKQGVFIDNKNLKCRALLTEVDLEHTKNIKELKAYTDFLIRRALMRKDVTVMNDSFELKKRFDYELEVEHFLYTAIKKDLFQVWYQPVYSATHKRYVSLEALSRLKHPVLGWISPELFIQIAVENGWATTITQLQLTKICRFIKENEKSLENIRNIKINLSPCELLEPGYCEKLLSIIRAYSIPFSKIQFEITETTATEYTQETFQFIRQLQKEGMKICLDDFGSGYANLNTVLSLPYSTVKMDRSLLRGICESAKKADFYRDLCKGIKKQGFLIVAEGVETEQEARLLSEWSIDFFQGYYFSKPLSDQEIIQLLEA</sequence>
<feature type="transmembrane region" description="Helical" evidence="1">
    <location>
        <begin position="197"/>
        <end position="213"/>
    </location>
</feature>
<accession>A0A9D2BAV5</accession>
<comment type="caution">
    <text evidence="3">The sequence shown here is derived from an EMBL/GenBank/DDBJ whole genome shotgun (WGS) entry which is preliminary data.</text>
</comment>
<keyword evidence="1" id="KW-0472">Membrane</keyword>
<proteinExistence type="predicted"/>
<dbReference type="InterPro" id="IPR050706">
    <property type="entry name" value="Cyclic-di-GMP_PDE-like"/>
</dbReference>
<dbReference type="Gene3D" id="3.20.20.450">
    <property type="entry name" value="EAL domain"/>
    <property type="match status" value="1"/>
</dbReference>
<dbReference type="InterPro" id="IPR001633">
    <property type="entry name" value="EAL_dom"/>
</dbReference>
<dbReference type="EMBL" id="DXEM01000034">
    <property type="protein sequence ID" value="HIX68667.1"/>
    <property type="molecule type" value="Genomic_DNA"/>
</dbReference>
<dbReference type="Pfam" id="PF00563">
    <property type="entry name" value="EAL"/>
    <property type="match status" value="1"/>
</dbReference>
<gene>
    <name evidence="3" type="ORF">H9735_11180</name>
</gene>
<evidence type="ECO:0000256" key="1">
    <source>
        <dbReference type="SAM" id="Phobius"/>
    </source>
</evidence>
<dbReference type="InterPro" id="IPR035919">
    <property type="entry name" value="EAL_sf"/>
</dbReference>
<dbReference type="PROSITE" id="PS50883">
    <property type="entry name" value="EAL"/>
    <property type="match status" value="1"/>
</dbReference>
<organism evidence="3 4">
    <name type="scientific">Candidatus Anaerostipes excrementavium</name>
    <dbReference type="NCBI Taxonomy" id="2838463"/>
    <lineage>
        <taxon>Bacteria</taxon>
        <taxon>Bacillati</taxon>
        <taxon>Bacillota</taxon>
        <taxon>Clostridia</taxon>
        <taxon>Lachnospirales</taxon>
        <taxon>Lachnospiraceae</taxon>
        <taxon>Anaerostipes</taxon>
    </lineage>
</organism>
<feature type="transmembrane region" description="Helical" evidence="1">
    <location>
        <begin position="141"/>
        <end position="162"/>
    </location>
</feature>
<reference evidence="3" key="2">
    <citation type="submission" date="2021-04" db="EMBL/GenBank/DDBJ databases">
        <authorList>
            <person name="Gilroy R."/>
        </authorList>
    </citation>
    <scope>NUCLEOTIDE SEQUENCE</scope>
    <source>
        <strain evidence="3">CHK191-13928</strain>
    </source>
</reference>
<keyword evidence="1" id="KW-1133">Transmembrane helix</keyword>
<reference evidence="3" key="1">
    <citation type="journal article" date="2021" name="PeerJ">
        <title>Extensive microbial diversity within the chicken gut microbiome revealed by metagenomics and culture.</title>
        <authorList>
            <person name="Gilroy R."/>
            <person name="Ravi A."/>
            <person name="Getino M."/>
            <person name="Pursley I."/>
            <person name="Horton D.L."/>
            <person name="Alikhan N.F."/>
            <person name="Baker D."/>
            <person name="Gharbi K."/>
            <person name="Hall N."/>
            <person name="Watson M."/>
            <person name="Adriaenssens E.M."/>
            <person name="Foster-Nyarko E."/>
            <person name="Jarju S."/>
            <person name="Secka A."/>
            <person name="Antonio M."/>
            <person name="Oren A."/>
            <person name="Chaudhuri R.R."/>
            <person name="La Ragione R."/>
            <person name="Hildebrand F."/>
            <person name="Pallen M.J."/>
        </authorList>
    </citation>
    <scope>NUCLEOTIDE SEQUENCE</scope>
    <source>
        <strain evidence="3">CHK191-13928</strain>
    </source>
</reference>